<dbReference type="InterPro" id="IPR038081">
    <property type="entry name" value="CalX-like_sf"/>
</dbReference>
<dbReference type="InterPro" id="IPR051171">
    <property type="entry name" value="CaCA"/>
</dbReference>
<dbReference type="GO" id="GO:0098794">
    <property type="term" value="C:postsynapse"/>
    <property type="evidence" value="ECO:0007669"/>
    <property type="project" value="TreeGrafter"/>
</dbReference>
<dbReference type="Gene3D" id="2.60.40.2030">
    <property type="match status" value="1"/>
</dbReference>
<dbReference type="AlphaFoldDB" id="A0A0R3T8A3"/>
<keyword evidence="1" id="KW-0813">Transport</keyword>
<dbReference type="PANTHER" id="PTHR11878">
    <property type="entry name" value="SODIUM/CALCIUM EXCHANGER"/>
    <property type="match status" value="1"/>
</dbReference>
<dbReference type="STRING" id="102285.A0A0R3T8A3"/>
<dbReference type="GO" id="GO:0098703">
    <property type="term" value="P:calcium ion import across plasma membrane"/>
    <property type="evidence" value="ECO:0007669"/>
    <property type="project" value="TreeGrafter"/>
</dbReference>
<reference evidence="2" key="1">
    <citation type="submission" date="2017-02" db="UniProtKB">
        <authorList>
            <consortium name="WormBaseParasite"/>
        </authorList>
    </citation>
    <scope>IDENTIFICATION</scope>
</reference>
<dbReference type="GO" id="GO:0030424">
    <property type="term" value="C:axon"/>
    <property type="evidence" value="ECO:0007669"/>
    <property type="project" value="TreeGrafter"/>
</dbReference>
<dbReference type="WBParaSite" id="HNAJ_0000329101-mRNA-1">
    <property type="protein sequence ID" value="HNAJ_0000329101-mRNA-1"/>
    <property type="gene ID" value="HNAJ_0000329101"/>
</dbReference>
<proteinExistence type="predicted"/>
<dbReference type="GO" id="GO:0005432">
    <property type="term" value="F:calcium:sodium antiporter activity"/>
    <property type="evidence" value="ECO:0007669"/>
    <property type="project" value="TreeGrafter"/>
</dbReference>
<name>A0A0R3T8A3_RODNA</name>
<accession>A0A0R3T8A3</accession>
<dbReference type="PANTHER" id="PTHR11878:SF65">
    <property type="entry name" value="NA_CA-EXCHANGE PROTEIN, ISOFORM G"/>
    <property type="match status" value="1"/>
</dbReference>
<evidence type="ECO:0000256" key="1">
    <source>
        <dbReference type="ARBA" id="ARBA00023065"/>
    </source>
</evidence>
<dbReference type="GO" id="GO:0042383">
    <property type="term" value="C:sarcolemma"/>
    <property type="evidence" value="ECO:0007669"/>
    <property type="project" value="TreeGrafter"/>
</dbReference>
<keyword evidence="1" id="KW-0406">Ion transport</keyword>
<protein>
    <submittedName>
        <fullName evidence="2">DNA helicase</fullName>
    </submittedName>
</protein>
<organism evidence="2">
    <name type="scientific">Rodentolepis nana</name>
    <name type="common">Dwarf tapeworm</name>
    <name type="synonym">Hymenolepis nana</name>
    <dbReference type="NCBI Taxonomy" id="102285"/>
    <lineage>
        <taxon>Eukaryota</taxon>
        <taxon>Metazoa</taxon>
        <taxon>Spiralia</taxon>
        <taxon>Lophotrochozoa</taxon>
        <taxon>Platyhelminthes</taxon>
        <taxon>Cestoda</taxon>
        <taxon>Eucestoda</taxon>
        <taxon>Cyclophyllidea</taxon>
        <taxon>Hymenolepididae</taxon>
        <taxon>Rodentolepis</taxon>
    </lineage>
</organism>
<sequence>LFPDTQKTAVTTKNIRTDGLNQPSDPSELVAIKNDGVDTGMPRLGQFSKLRVNIKESTELKNTVDRLIKHGKWALLVGTSSWKEQFVDAITVNAAEDLEEIAEGEVKMPSCKDYVMHFLTVFWKVLFAFVPPTGPF</sequence>
<evidence type="ECO:0000313" key="2">
    <source>
        <dbReference type="WBParaSite" id="HNAJ_0000329101-mRNA-1"/>
    </source>
</evidence>